<keyword evidence="5" id="KW-0804">Transcription</keyword>
<dbReference type="GO" id="GO:0008657">
    <property type="term" value="F:DNA topoisomerase type II (double strand cut, ATP-hydrolyzing) inhibitor activity"/>
    <property type="evidence" value="ECO:0007669"/>
    <property type="project" value="InterPro"/>
</dbReference>
<reference evidence="8" key="1">
    <citation type="journal article" date="2014" name="Int. J. Syst. Evol. Microbiol.">
        <title>Complete genome sequence of Corynebacterium casei LMG S-19264T (=DSM 44701T), isolated from a smear-ripened cheese.</title>
        <authorList>
            <consortium name="US DOE Joint Genome Institute (JGI-PGF)"/>
            <person name="Walter F."/>
            <person name="Albersmeier A."/>
            <person name="Kalinowski J."/>
            <person name="Ruckert C."/>
        </authorList>
    </citation>
    <scope>NUCLEOTIDE SEQUENCE</scope>
    <source>
        <strain evidence="8">CGMCC 1.12921</strain>
    </source>
</reference>
<evidence type="ECO:0000256" key="4">
    <source>
        <dbReference type="ARBA" id="ARBA00023015"/>
    </source>
</evidence>
<reference evidence="8" key="2">
    <citation type="submission" date="2020-09" db="EMBL/GenBank/DDBJ databases">
        <authorList>
            <person name="Sun Q."/>
            <person name="Zhou Y."/>
        </authorList>
    </citation>
    <scope>NUCLEOTIDE SEQUENCE</scope>
    <source>
        <strain evidence="8">CGMCC 1.12921</strain>
    </source>
</reference>
<keyword evidence="4" id="KW-0805">Transcription regulation</keyword>
<protein>
    <recommendedName>
        <fullName evidence="2">Toxin CcdB</fullName>
    </recommendedName>
    <alternativeName>
        <fullName evidence="7">Cytotoxic protein CcdB</fullName>
    </alternativeName>
    <alternativeName>
        <fullName evidence="6">Protein LetD</fullName>
    </alternativeName>
</protein>
<proteinExistence type="inferred from homology"/>
<organism evidence="8 9">
    <name type="scientific">Aquisalinus flavus</name>
    <dbReference type="NCBI Taxonomy" id="1526572"/>
    <lineage>
        <taxon>Bacteria</taxon>
        <taxon>Pseudomonadati</taxon>
        <taxon>Pseudomonadota</taxon>
        <taxon>Alphaproteobacteria</taxon>
        <taxon>Parvularculales</taxon>
        <taxon>Parvularculaceae</taxon>
        <taxon>Aquisalinus</taxon>
    </lineage>
</organism>
<comment type="similarity">
    <text evidence="1">Belongs to the CcdB toxin family.</text>
</comment>
<evidence type="ECO:0000256" key="2">
    <source>
        <dbReference type="ARBA" id="ARBA00015075"/>
    </source>
</evidence>
<dbReference type="InterPro" id="IPR011067">
    <property type="entry name" value="Plasmid_toxin/cell-grow_inhib"/>
</dbReference>
<sequence>MSRQFDLHIHPIPSLRKSFPYIVNIQSDYLDALPTRLCASLFRGRPQLAIDRLEPVVSVQGESLILSVLDLATFRLSELGEQTGTIGDYRHEIVSAVDIVLTGV</sequence>
<keyword evidence="3" id="KW-0678">Repressor</keyword>
<dbReference type="RefSeq" id="WP_188159697.1">
    <property type="nucleotide sequence ID" value="NZ_BMGH01000001.1"/>
</dbReference>
<evidence type="ECO:0000313" key="9">
    <source>
        <dbReference type="Proteomes" id="UP000613582"/>
    </source>
</evidence>
<accession>A0A8J2Y5K3</accession>
<dbReference type="EMBL" id="BMGH01000001">
    <property type="protein sequence ID" value="GGC98923.1"/>
    <property type="molecule type" value="Genomic_DNA"/>
</dbReference>
<dbReference type="Proteomes" id="UP000613582">
    <property type="component" value="Unassembled WGS sequence"/>
</dbReference>
<dbReference type="Pfam" id="PF01845">
    <property type="entry name" value="CcdB"/>
    <property type="match status" value="1"/>
</dbReference>
<gene>
    <name evidence="8" type="ORF">GCM10011342_04830</name>
</gene>
<evidence type="ECO:0000256" key="1">
    <source>
        <dbReference type="ARBA" id="ARBA00005230"/>
    </source>
</evidence>
<name>A0A8J2Y5K3_9PROT</name>
<dbReference type="Gene3D" id="2.30.30.110">
    <property type="match status" value="1"/>
</dbReference>
<dbReference type="InterPro" id="IPR002712">
    <property type="entry name" value="CcdB"/>
</dbReference>
<evidence type="ECO:0000313" key="8">
    <source>
        <dbReference type="EMBL" id="GGC98923.1"/>
    </source>
</evidence>
<dbReference type="AlphaFoldDB" id="A0A8J2Y5K3"/>
<evidence type="ECO:0000256" key="3">
    <source>
        <dbReference type="ARBA" id="ARBA00022491"/>
    </source>
</evidence>
<keyword evidence="9" id="KW-1185">Reference proteome</keyword>
<evidence type="ECO:0000256" key="7">
    <source>
        <dbReference type="ARBA" id="ARBA00033135"/>
    </source>
</evidence>
<dbReference type="GO" id="GO:0006276">
    <property type="term" value="P:plasmid maintenance"/>
    <property type="evidence" value="ECO:0007669"/>
    <property type="project" value="InterPro"/>
</dbReference>
<evidence type="ECO:0000256" key="5">
    <source>
        <dbReference type="ARBA" id="ARBA00023163"/>
    </source>
</evidence>
<evidence type="ECO:0000256" key="6">
    <source>
        <dbReference type="ARBA" id="ARBA00029628"/>
    </source>
</evidence>
<comment type="caution">
    <text evidence="8">The sequence shown here is derived from an EMBL/GenBank/DDBJ whole genome shotgun (WGS) entry which is preliminary data.</text>
</comment>
<dbReference type="SUPFAM" id="SSF50118">
    <property type="entry name" value="Cell growth inhibitor/plasmid maintenance toxic component"/>
    <property type="match status" value="1"/>
</dbReference>